<sequence length="188" mass="20638">MLPQRPAVSQLRAMPNVSSAVRAHPLLRAVEGTVQIFTSQRRTFFTNVMVQAARVAEQGLPVLIVQFLKGGIGQGPDHPSQMGQNLSWIRCESLDCVSGPDVSDATRSAVQALWKHTQTVVNEGKYGLVVLDELSLAIDFGLIKENELLNLLKSRPAHVEIILTGPQMPDSIIAVADQVTEFRRNYVV</sequence>
<dbReference type="Gene3D" id="3.40.50.300">
    <property type="entry name" value="P-loop containing nucleotide triphosphate hydrolases"/>
    <property type="match status" value="1"/>
</dbReference>
<dbReference type="GO" id="GO:0009236">
    <property type="term" value="P:cobalamin biosynthetic process"/>
    <property type="evidence" value="ECO:0007669"/>
    <property type="project" value="InterPro"/>
</dbReference>
<dbReference type="InterPro" id="IPR003724">
    <property type="entry name" value="CblAdoTrfase_CobA"/>
</dbReference>
<dbReference type="Pfam" id="PF02572">
    <property type="entry name" value="CobA_CobO_BtuR"/>
    <property type="match status" value="1"/>
</dbReference>
<dbReference type="GO" id="GO:0005524">
    <property type="term" value="F:ATP binding"/>
    <property type="evidence" value="ECO:0007669"/>
    <property type="project" value="InterPro"/>
</dbReference>
<dbReference type="NCBIfam" id="NF005648">
    <property type="entry name" value="PRK07414.1"/>
    <property type="match status" value="1"/>
</dbReference>
<dbReference type="Proteomes" id="UP000050465">
    <property type="component" value="Unassembled WGS sequence"/>
</dbReference>
<keyword evidence="1" id="KW-0808">Transferase</keyword>
<accession>A0A0P7Z3W3</accession>
<name>A0A0P7Z3W3_9CYAN</name>
<dbReference type="SUPFAM" id="SSF52540">
    <property type="entry name" value="P-loop containing nucleoside triphosphate hydrolases"/>
    <property type="match status" value="1"/>
</dbReference>
<comment type="caution">
    <text evidence="1">The sequence shown here is derived from an EMBL/GenBank/DDBJ whole genome shotgun (WGS) entry which is preliminary data.</text>
</comment>
<gene>
    <name evidence="1" type="primary">cobO</name>
    <name evidence="1" type="ORF">HLUCCA11_00710</name>
</gene>
<dbReference type="InterPro" id="IPR027417">
    <property type="entry name" value="P-loop_NTPase"/>
</dbReference>
<protein>
    <submittedName>
        <fullName evidence="1">Cob(I)alamin adenosyltransferase</fullName>
        <ecNumber evidence="1">2.5.1.17</ecNumber>
    </submittedName>
</protein>
<dbReference type="PANTHER" id="PTHR46638">
    <property type="entry name" value="CORRINOID ADENOSYLTRANSFERASE"/>
    <property type="match status" value="1"/>
</dbReference>
<dbReference type="EC" id="2.5.1.17" evidence="1"/>
<dbReference type="AlphaFoldDB" id="A0A0P7Z3W3"/>
<evidence type="ECO:0000313" key="2">
    <source>
        <dbReference type="Proteomes" id="UP000050465"/>
    </source>
</evidence>
<evidence type="ECO:0000313" key="1">
    <source>
        <dbReference type="EMBL" id="KPQ37601.1"/>
    </source>
</evidence>
<organism evidence="1 2">
    <name type="scientific">Phormidesmis priestleyi Ana</name>
    <dbReference type="NCBI Taxonomy" id="1666911"/>
    <lineage>
        <taxon>Bacteria</taxon>
        <taxon>Bacillati</taxon>
        <taxon>Cyanobacteriota</taxon>
        <taxon>Cyanophyceae</taxon>
        <taxon>Leptolyngbyales</taxon>
        <taxon>Leptolyngbyaceae</taxon>
        <taxon>Phormidesmis</taxon>
    </lineage>
</organism>
<dbReference type="STRING" id="1666911.HLUCCA11_00710"/>
<dbReference type="PIRSF" id="PIRSF015617">
    <property type="entry name" value="Adensltrnsf_CobA"/>
    <property type="match status" value="1"/>
</dbReference>
<dbReference type="EMBL" id="LJZR01000001">
    <property type="protein sequence ID" value="KPQ37601.1"/>
    <property type="molecule type" value="Genomic_DNA"/>
</dbReference>
<dbReference type="PANTHER" id="PTHR46638:SF1">
    <property type="entry name" value="CORRINOID ADENOSYLTRANSFERASE"/>
    <property type="match status" value="1"/>
</dbReference>
<dbReference type="GO" id="GO:0008817">
    <property type="term" value="F:corrinoid adenosyltransferase activity"/>
    <property type="evidence" value="ECO:0007669"/>
    <property type="project" value="UniProtKB-EC"/>
</dbReference>
<proteinExistence type="predicted"/>
<reference evidence="1 2" key="1">
    <citation type="submission" date="2015-09" db="EMBL/GenBank/DDBJ databases">
        <title>Identification and resolution of microdiversity through metagenomic sequencing of parallel consortia.</title>
        <authorList>
            <person name="Nelson W.C."/>
            <person name="Romine M.F."/>
            <person name="Lindemann S.R."/>
        </authorList>
    </citation>
    <scope>NUCLEOTIDE SEQUENCE [LARGE SCALE GENOMIC DNA]</scope>
    <source>
        <strain evidence="1">Ana</strain>
    </source>
</reference>